<reference evidence="2 3" key="1">
    <citation type="journal article" date="2021" name="Int. J. Syst. Evol. Microbiol.">
        <title>Steroidobacter gossypii sp. nov., isolated from soil of cotton cropping field.</title>
        <authorList>
            <person name="Huang R."/>
            <person name="Yang S."/>
            <person name="Zhen C."/>
            <person name="Liu W."/>
        </authorList>
    </citation>
    <scope>NUCLEOTIDE SEQUENCE [LARGE SCALE GENOMIC DNA]</scope>
    <source>
        <strain evidence="2 3">S1-65</strain>
    </source>
</reference>
<sequence length="500" mass="54216">MKTRLLHATASGILALAALHGPALRAQPETPVQTAAPLRAFATEHRGTFNGVKLRYTATVGEIILQDEAGTPTASLFATSYVRKDVEAQQIPQRPVLFLFNGGPGAASMWLHVGAFGPKRVKLPHDIAADVTPPFELIDNSYTVLDVADVVFIDPPETGYSRLLTGVDPKPFRSAAGDAKAVAQFIARWSEANGRERSPKYVLGESYGTIRAVLVAEQLSKKHPLAGVILFGQAVNIVETVQRAGNIVGYAVNLPALTSIAAYHGRIDVAGRSQQALIDESYGFAMTDYLAALAQGNQLSQPRREQIAARLASLTGIGAEYYLANDLTISKEKFRAELLKDKGQIVGMYDARYTAPAPEPGKRAGDPSMKVQPAFVAAVIDHLKNNLKVSLSDEYRPADEAIRTPNAWDYGGPTSPFADYDFPSAISRVMSAQPEFRLFIGTGLYDTTTTFGPVRYLVTRSNFPADRVLLRTYEGGHMAYTDEAALKALTDDVRKFIGSR</sequence>
<keyword evidence="1" id="KW-0732">Signal</keyword>
<name>A0ABS1X4I7_9GAMM</name>
<organism evidence="2 3">
    <name type="scientific">Steroidobacter gossypii</name>
    <dbReference type="NCBI Taxonomy" id="2805490"/>
    <lineage>
        <taxon>Bacteria</taxon>
        <taxon>Pseudomonadati</taxon>
        <taxon>Pseudomonadota</taxon>
        <taxon>Gammaproteobacteria</taxon>
        <taxon>Steroidobacterales</taxon>
        <taxon>Steroidobacteraceae</taxon>
        <taxon>Steroidobacter</taxon>
    </lineage>
</organism>
<dbReference type="Gene3D" id="3.40.50.1820">
    <property type="entry name" value="alpha/beta hydrolase"/>
    <property type="match status" value="1"/>
</dbReference>
<feature type="signal peptide" evidence="1">
    <location>
        <begin position="1"/>
        <end position="25"/>
    </location>
</feature>
<dbReference type="RefSeq" id="WP_203170245.1">
    <property type="nucleotide sequence ID" value="NZ_JAEVLS010000006.1"/>
</dbReference>
<keyword evidence="3" id="KW-1185">Reference proteome</keyword>
<dbReference type="InterPro" id="IPR029058">
    <property type="entry name" value="AB_hydrolase_fold"/>
</dbReference>
<dbReference type="EMBL" id="JAEVLS010000006">
    <property type="protein sequence ID" value="MBM0108138.1"/>
    <property type="molecule type" value="Genomic_DNA"/>
</dbReference>
<evidence type="ECO:0000256" key="1">
    <source>
        <dbReference type="SAM" id="SignalP"/>
    </source>
</evidence>
<gene>
    <name evidence="2" type="ORF">JM946_25685</name>
</gene>
<dbReference type="InterPro" id="IPR001563">
    <property type="entry name" value="Peptidase_S10"/>
</dbReference>
<feature type="chain" id="PRO_5047052636" description="Peptidase S10" evidence="1">
    <location>
        <begin position="26"/>
        <end position="500"/>
    </location>
</feature>
<comment type="caution">
    <text evidence="2">The sequence shown here is derived from an EMBL/GenBank/DDBJ whole genome shotgun (WGS) entry which is preliminary data.</text>
</comment>
<dbReference type="Pfam" id="PF00450">
    <property type="entry name" value="Peptidase_S10"/>
    <property type="match status" value="1"/>
</dbReference>
<accession>A0ABS1X4I7</accession>
<protein>
    <recommendedName>
        <fullName evidence="4">Peptidase S10</fullName>
    </recommendedName>
</protein>
<evidence type="ECO:0008006" key="4">
    <source>
        <dbReference type="Google" id="ProtNLM"/>
    </source>
</evidence>
<evidence type="ECO:0000313" key="2">
    <source>
        <dbReference type="EMBL" id="MBM0108138.1"/>
    </source>
</evidence>
<proteinExistence type="predicted"/>
<dbReference type="SUPFAM" id="SSF53474">
    <property type="entry name" value="alpha/beta-Hydrolases"/>
    <property type="match status" value="1"/>
</dbReference>
<evidence type="ECO:0000313" key="3">
    <source>
        <dbReference type="Proteomes" id="UP000661077"/>
    </source>
</evidence>
<dbReference type="Proteomes" id="UP000661077">
    <property type="component" value="Unassembled WGS sequence"/>
</dbReference>